<dbReference type="EMBL" id="CP002858">
    <property type="protein sequence ID" value="AEI15533.1"/>
    <property type="molecule type" value="Genomic_DNA"/>
</dbReference>
<sequence>MKIVIFSVIAVFVIGIFQLVIFKSRNKKHTCTCAAEKPETACADGKCCDTVTRDEGDREVVK</sequence>
<keyword evidence="1" id="KW-1133">Transmembrane helix</keyword>
<evidence type="ECO:0000313" key="2">
    <source>
        <dbReference type="EMBL" id="AEI15533.1"/>
    </source>
</evidence>
<reference evidence="3" key="2">
    <citation type="submission" date="2011-06" db="EMBL/GenBank/DDBJ databases">
        <title>The complete genome of Flexistipes sinusarabici DSM 4947.</title>
        <authorList>
            <person name="Lucas S."/>
            <person name="Han J."/>
            <person name="Lapidus A."/>
            <person name="Bruce D."/>
            <person name="Goodwin L."/>
            <person name="Pitluck S."/>
            <person name="Peters L."/>
            <person name="Kyrpides N."/>
            <person name="Mavromatis K."/>
            <person name="Ivanova N."/>
            <person name="Mikhailova N."/>
            <person name="Chertkov O."/>
            <person name="Detter J.C."/>
            <person name="Tapia R."/>
            <person name="Han C."/>
            <person name="Land M."/>
            <person name="Hauser L."/>
            <person name="Markowitz V."/>
            <person name="Cheng J.-F."/>
            <person name="Hugenholtz P."/>
            <person name="Woyke T."/>
            <person name="Wu D."/>
            <person name="Spring S."/>
            <person name="Schroeder M."/>
            <person name="Brambilla E."/>
            <person name="Klenk H.-P."/>
            <person name="Eisen J.A."/>
        </authorList>
    </citation>
    <scope>NUCLEOTIDE SEQUENCE [LARGE SCALE GENOMIC DNA]</scope>
    <source>
        <strain evidence="3">DSM 4947 / MAS 10</strain>
    </source>
</reference>
<gene>
    <name evidence="2" type="ordered locus">Flexsi_1898</name>
</gene>
<keyword evidence="1" id="KW-0472">Membrane</keyword>
<feature type="transmembrane region" description="Helical" evidence="1">
    <location>
        <begin position="6"/>
        <end position="22"/>
    </location>
</feature>
<organism evidence="2 3">
    <name type="scientific">Flexistipes sinusarabici (strain ATCC 49648 / DSM 4947 / MAS 10)</name>
    <dbReference type="NCBI Taxonomy" id="717231"/>
    <lineage>
        <taxon>Bacteria</taxon>
        <taxon>Pseudomonadati</taxon>
        <taxon>Deferribacterota</taxon>
        <taxon>Deferribacteres</taxon>
        <taxon>Deferribacterales</taxon>
        <taxon>Flexistipitaceae</taxon>
        <taxon>Flexistipes</taxon>
    </lineage>
</organism>
<proteinExistence type="predicted"/>
<accession>F8E4A6</accession>
<dbReference type="AlphaFoldDB" id="F8E4A6"/>
<dbReference type="KEGG" id="fsi:Flexsi_1898"/>
<keyword evidence="1" id="KW-0812">Transmembrane</keyword>
<dbReference type="Proteomes" id="UP000006621">
    <property type="component" value="Chromosome"/>
</dbReference>
<dbReference type="STRING" id="717231.Flexsi_1898"/>
<keyword evidence="3" id="KW-1185">Reference proteome</keyword>
<dbReference type="HOGENOM" id="CLU_2897584_0_0_0"/>
<protein>
    <recommendedName>
        <fullName evidence="4">FeoB-associated Cys-rich membrane protein</fullName>
    </recommendedName>
</protein>
<name>F8E4A6_FLESM</name>
<evidence type="ECO:0000313" key="3">
    <source>
        <dbReference type="Proteomes" id="UP000006621"/>
    </source>
</evidence>
<evidence type="ECO:0008006" key="4">
    <source>
        <dbReference type="Google" id="ProtNLM"/>
    </source>
</evidence>
<reference evidence="2 3" key="1">
    <citation type="journal article" date="2011" name="Stand. Genomic Sci.">
        <title>Genome sequence of the moderately thermophilic halophile Flexistipes sinusarabici strain (MAS10).</title>
        <authorList>
            <person name="Lapidus A."/>
            <person name="Chertkov O."/>
            <person name="Nolan M."/>
            <person name="Lucas S."/>
            <person name="Hammon N."/>
            <person name="Deshpande S."/>
            <person name="Cheng J.F."/>
            <person name="Tapia R."/>
            <person name="Han C."/>
            <person name="Goodwin L."/>
            <person name="Pitluck S."/>
            <person name="Liolios K."/>
            <person name="Pagani I."/>
            <person name="Ivanova N."/>
            <person name="Huntemann M."/>
            <person name="Mavromatis K."/>
            <person name="Mikhailova N."/>
            <person name="Pati A."/>
            <person name="Chen A."/>
            <person name="Palaniappan K."/>
            <person name="Land M."/>
            <person name="Hauser L."/>
            <person name="Brambilla E.M."/>
            <person name="Rohde M."/>
            <person name="Abt B."/>
            <person name="Spring S."/>
            <person name="Goker M."/>
            <person name="Bristow J."/>
            <person name="Eisen J.A."/>
            <person name="Markowitz V."/>
            <person name="Hugenholtz P."/>
            <person name="Kyrpides N.C."/>
            <person name="Klenk H.P."/>
            <person name="Woyke T."/>
        </authorList>
    </citation>
    <scope>NUCLEOTIDE SEQUENCE [LARGE SCALE GENOMIC DNA]</scope>
    <source>
        <strain evidence="3">DSM 4947 / MAS 10</strain>
    </source>
</reference>
<evidence type="ECO:0000256" key="1">
    <source>
        <dbReference type="SAM" id="Phobius"/>
    </source>
</evidence>